<dbReference type="Pfam" id="PF07120">
    <property type="entry name" value="DUF1376"/>
    <property type="match status" value="1"/>
</dbReference>
<feature type="compositionally biased region" description="Low complexity" evidence="1">
    <location>
        <begin position="248"/>
        <end position="257"/>
    </location>
</feature>
<dbReference type="Proteomes" id="UP001623232">
    <property type="component" value="Chromosome"/>
</dbReference>
<organism evidence="2 3">
    <name type="scientific">Aliisedimentitalea scapharcae</name>
    <dbReference type="NCBI Taxonomy" id="1524259"/>
    <lineage>
        <taxon>Bacteria</taxon>
        <taxon>Pseudomonadati</taxon>
        <taxon>Pseudomonadota</taxon>
        <taxon>Alphaproteobacteria</taxon>
        <taxon>Rhodobacterales</taxon>
        <taxon>Roseobacteraceae</taxon>
        <taxon>Aliisedimentitalea</taxon>
    </lineage>
</organism>
<dbReference type="InterPro" id="IPR010781">
    <property type="entry name" value="DUF1376"/>
</dbReference>
<name>A0ABZ2XSG8_9RHOB</name>
<dbReference type="RefSeq" id="WP_406646904.1">
    <property type="nucleotide sequence ID" value="NZ_CP123584.1"/>
</dbReference>
<keyword evidence="3" id="KW-1185">Reference proteome</keyword>
<feature type="compositionally biased region" description="Basic and acidic residues" evidence="1">
    <location>
        <begin position="119"/>
        <end position="144"/>
    </location>
</feature>
<evidence type="ECO:0000313" key="2">
    <source>
        <dbReference type="EMBL" id="WZK89044.1"/>
    </source>
</evidence>
<feature type="region of interest" description="Disordered" evidence="1">
    <location>
        <begin position="274"/>
        <end position="314"/>
    </location>
</feature>
<protein>
    <submittedName>
        <fullName evidence="2">YdaU family protein</fullName>
    </submittedName>
</protein>
<feature type="region of interest" description="Disordered" evidence="1">
    <location>
        <begin position="237"/>
        <end position="258"/>
    </location>
</feature>
<dbReference type="EMBL" id="CP123584">
    <property type="protein sequence ID" value="WZK89044.1"/>
    <property type="molecule type" value="Genomic_DNA"/>
</dbReference>
<proteinExistence type="predicted"/>
<reference evidence="2 3" key="1">
    <citation type="submission" date="2023-04" db="EMBL/GenBank/DDBJ databases">
        <title>Complete genome sequence of Alisedimentitalea scapharcae.</title>
        <authorList>
            <person name="Rong J.-C."/>
            <person name="Yi M.-L."/>
            <person name="Zhao Q."/>
        </authorList>
    </citation>
    <scope>NUCLEOTIDE SEQUENCE [LARGE SCALE GENOMIC DNA]</scope>
    <source>
        <strain evidence="2 3">KCTC 42119</strain>
    </source>
</reference>
<accession>A0ABZ2XSG8</accession>
<sequence length="314" mass="34453">MNGLPYYKAYPRDFIEGTIGMPFEVKCAYRVVLDLIYMQGGELPDDDRYISGLLGCSIRKWKSIRQTLIDGGKITVSGEFLSNKRAVSELETLSKLQDKKRENASGPRKNNNLAKRQLSHTEPEPEPYKNKDTDVSLSDQKSDPPKSNAENCQTSEAVSAYNIAANHVGWPKVQKLTASRSRSLRARLKECGGIEGWKNALRSAAKSDFLCGRSQNNWTGFCFDWLVKPANFTKLIEGNYDNRPDRSPSPSNGRSNSAHGSLLDGFAACAHSDDAGGGNQASDCEPTFDPGQQTVDLWAGGDPSQPILRVVGSS</sequence>
<evidence type="ECO:0000313" key="3">
    <source>
        <dbReference type="Proteomes" id="UP001623232"/>
    </source>
</evidence>
<gene>
    <name evidence="2" type="ORF">QEZ52_00400</name>
</gene>
<evidence type="ECO:0000256" key="1">
    <source>
        <dbReference type="SAM" id="MobiDB-lite"/>
    </source>
</evidence>
<feature type="region of interest" description="Disordered" evidence="1">
    <location>
        <begin position="97"/>
        <end position="152"/>
    </location>
</feature>